<evidence type="ECO:0000313" key="3">
    <source>
        <dbReference type="Proteomes" id="UP000238479"/>
    </source>
</evidence>
<gene>
    <name evidence="2" type="ORF">RchiOBHm_Chr4g0409621</name>
</gene>
<evidence type="ECO:0000256" key="1">
    <source>
        <dbReference type="SAM" id="MobiDB-lite"/>
    </source>
</evidence>
<organism evidence="2 3">
    <name type="scientific">Rosa chinensis</name>
    <name type="common">China rose</name>
    <dbReference type="NCBI Taxonomy" id="74649"/>
    <lineage>
        <taxon>Eukaryota</taxon>
        <taxon>Viridiplantae</taxon>
        <taxon>Streptophyta</taxon>
        <taxon>Embryophyta</taxon>
        <taxon>Tracheophyta</taxon>
        <taxon>Spermatophyta</taxon>
        <taxon>Magnoliopsida</taxon>
        <taxon>eudicotyledons</taxon>
        <taxon>Gunneridae</taxon>
        <taxon>Pentapetalae</taxon>
        <taxon>rosids</taxon>
        <taxon>fabids</taxon>
        <taxon>Rosales</taxon>
        <taxon>Rosaceae</taxon>
        <taxon>Rosoideae</taxon>
        <taxon>Rosoideae incertae sedis</taxon>
        <taxon>Rosa</taxon>
    </lineage>
</organism>
<dbReference type="EMBL" id="PDCK01000042">
    <property type="protein sequence ID" value="PRQ38060.1"/>
    <property type="molecule type" value="Genomic_DNA"/>
</dbReference>
<feature type="region of interest" description="Disordered" evidence="1">
    <location>
        <begin position="1"/>
        <end position="49"/>
    </location>
</feature>
<dbReference type="Gramene" id="PRQ38060">
    <property type="protein sequence ID" value="PRQ38060"/>
    <property type="gene ID" value="RchiOBHm_Chr4g0409621"/>
</dbReference>
<feature type="compositionally biased region" description="Polar residues" evidence="1">
    <location>
        <begin position="16"/>
        <end position="32"/>
    </location>
</feature>
<proteinExistence type="predicted"/>
<comment type="caution">
    <text evidence="2">The sequence shown here is derived from an EMBL/GenBank/DDBJ whole genome shotgun (WGS) entry which is preliminary data.</text>
</comment>
<name>A0A2P6QV53_ROSCH</name>
<reference evidence="2 3" key="1">
    <citation type="journal article" date="2018" name="Nat. Genet.">
        <title>The Rosa genome provides new insights in the design of modern roses.</title>
        <authorList>
            <person name="Bendahmane M."/>
        </authorList>
    </citation>
    <scope>NUCLEOTIDE SEQUENCE [LARGE SCALE GENOMIC DNA]</scope>
    <source>
        <strain evidence="3">cv. Old Blush</strain>
    </source>
</reference>
<keyword evidence="3" id="KW-1185">Reference proteome</keyword>
<dbReference type="AlphaFoldDB" id="A0A2P6QV53"/>
<protein>
    <submittedName>
        <fullName evidence="2">Uncharacterized protein</fullName>
    </submittedName>
</protein>
<dbReference type="Proteomes" id="UP000238479">
    <property type="component" value="Chromosome 4"/>
</dbReference>
<sequence>MTSFASDFKANPVHIQGSSETPSRRASTSLTDPQEVEVAELARNSPVEL</sequence>
<evidence type="ECO:0000313" key="2">
    <source>
        <dbReference type="EMBL" id="PRQ38060.1"/>
    </source>
</evidence>
<accession>A0A2P6QV53</accession>